<feature type="binding site" evidence="7">
    <location>
        <position position="44"/>
    </location>
    <ligand>
        <name>pyruvate</name>
        <dbReference type="ChEBI" id="CHEBI:15361"/>
    </ligand>
</feature>
<dbReference type="PANTHER" id="PTHR12128:SF21">
    <property type="entry name" value="N-ACETYLNEURAMINATE LYASE"/>
    <property type="match status" value="1"/>
</dbReference>
<dbReference type="GO" id="GO:0016829">
    <property type="term" value="F:lyase activity"/>
    <property type="evidence" value="ECO:0007669"/>
    <property type="project" value="UniProtKB-KW"/>
</dbReference>
<feature type="active site" description="Schiff-base intermediate with substrate" evidence="6">
    <location>
        <position position="163"/>
    </location>
</feature>
<dbReference type="PRINTS" id="PR00146">
    <property type="entry name" value="DHPICSNTHASE"/>
</dbReference>
<evidence type="ECO:0000256" key="6">
    <source>
        <dbReference type="PIRSR" id="PIRSR001365-1"/>
    </source>
</evidence>
<evidence type="ECO:0000256" key="5">
    <source>
        <dbReference type="PIRNR" id="PIRNR001365"/>
    </source>
</evidence>
<protein>
    <submittedName>
        <fullName evidence="8">N-acetylneuraminate lyase</fullName>
    </submittedName>
</protein>
<evidence type="ECO:0000313" key="8">
    <source>
        <dbReference type="EMBL" id="RTE55200.1"/>
    </source>
</evidence>
<name>A0A3S0AQ67_9FLAO</name>
<keyword evidence="2" id="KW-0963">Cytoplasm</keyword>
<accession>A0A3S0AQ67</accession>
<dbReference type="OrthoDB" id="9778880at2"/>
<reference evidence="8 9" key="1">
    <citation type="submission" date="2018-11" db="EMBL/GenBank/DDBJ databases">
        <title>Arenibacter aquaticus sp.nov., a marine bacterium isolated from surface seawater in the South China Sea.</title>
        <authorList>
            <person name="Guo J."/>
            <person name="Sun J."/>
        </authorList>
    </citation>
    <scope>NUCLEOTIDE SEQUENCE [LARGE SCALE GENOMIC DNA]</scope>
    <source>
        <strain evidence="8 9">GUO666</strain>
    </source>
</reference>
<feature type="binding site" evidence="7">
    <location>
        <position position="205"/>
    </location>
    <ligand>
        <name>pyruvate</name>
        <dbReference type="ChEBI" id="CHEBI:15361"/>
    </ligand>
</feature>
<proteinExistence type="inferred from homology"/>
<sequence>MNGLIAATYAPMHKDTSLNLDVIPNYGRFLKNNKVNGAFVNGSTGDFASLTLQERKELITAWSQNKPKNFFLVDHVGHSSLKIAMELAKNSSDKADAIAALAPYYFRLGNINKLVEYCKEIAACAPNTPFYYYHIPVLTGANFSMQQFLELATPQIPNLAGIKFTNNDLIDYKYCKDFDNGSQNILFGFDEIFLSSLPFGANGWVGSTYNHLAPLYHGILEAFNNNDHVLAAQLQEKSMKFVDILNAKGGFNGAAKSFMQILGIDCGPSRFPHTSLNNIELEEAKKELTTLGIMGFASKLPASHITK</sequence>
<organism evidence="8 9">
    <name type="scientific">Arenibacter aquaticus</name>
    <dbReference type="NCBI Taxonomy" id="2489054"/>
    <lineage>
        <taxon>Bacteria</taxon>
        <taxon>Pseudomonadati</taxon>
        <taxon>Bacteroidota</taxon>
        <taxon>Flavobacteriia</taxon>
        <taxon>Flavobacteriales</taxon>
        <taxon>Flavobacteriaceae</taxon>
        <taxon>Arenibacter</taxon>
    </lineage>
</organism>
<keyword evidence="3 5" id="KW-0456">Lyase</keyword>
<evidence type="ECO:0000256" key="7">
    <source>
        <dbReference type="PIRSR" id="PIRSR001365-2"/>
    </source>
</evidence>
<dbReference type="InterPro" id="IPR002220">
    <property type="entry name" value="DapA-like"/>
</dbReference>
<evidence type="ECO:0000313" key="9">
    <source>
        <dbReference type="Proteomes" id="UP000267585"/>
    </source>
</evidence>
<keyword evidence="9" id="KW-1185">Reference proteome</keyword>
<comment type="subcellular location">
    <subcellularLocation>
        <location evidence="1">Cytoplasm</location>
    </subcellularLocation>
</comment>
<comment type="similarity">
    <text evidence="5">Belongs to the DapA family.</text>
</comment>
<dbReference type="EMBL" id="RQPJ01000001">
    <property type="protein sequence ID" value="RTE55200.1"/>
    <property type="molecule type" value="Genomic_DNA"/>
</dbReference>
<gene>
    <name evidence="8" type="ORF">EHW67_01140</name>
</gene>
<dbReference type="GO" id="GO:0005737">
    <property type="term" value="C:cytoplasm"/>
    <property type="evidence" value="ECO:0007669"/>
    <property type="project" value="UniProtKB-SubCell"/>
</dbReference>
<dbReference type="SUPFAM" id="SSF51569">
    <property type="entry name" value="Aldolase"/>
    <property type="match status" value="1"/>
</dbReference>
<dbReference type="PANTHER" id="PTHR12128">
    <property type="entry name" value="DIHYDRODIPICOLINATE SYNTHASE"/>
    <property type="match status" value="1"/>
</dbReference>
<evidence type="ECO:0000256" key="2">
    <source>
        <dbReference type="ARBA" id="ARBA00022490"/>
    </source>
</evidence>
<dbReference type="Pfam" id="PF00701">
    <property type="entry name" value="DHDPS"/>
    <property type="match status" value="1"/>
</dbReference>
<evidence type="ECO:0000256" key="4">
    <source>
        <dbReference type="ARBA" id="ARBA00023277"/>
    </source>
</evidence>
<evidence type="ECO:0000256" key="3">
    <source>
        <dbReference type="ARBA" id="ARBA00023239"/>
    </source>
</evidence>
<comment type="caution">
    <text evidence="8">The sequence shown here is derived from an EMBL/GenBank/DDBJ whole genome shotgun (WGS) entry which is preliminary data.</text>
</comment>
<evidence type="ECO:0000256" key="1">
    <source>
        <dbReference type="ARBA" id="ARBA00004496"/>
    </source>
</evidence>
<dbReference type="InterPro" id="IPR013785">
    <property type="entry name" value="Aldolase_TIM"/>
</dbReference>
<keyword evidence="4" id="KW-0119">Carbohydrate metabolism</keyword>
<dbReference type="AlphaFoldDB" id="A0A3S0AQ67"/>
<feature type="active site" description="Proton donor/acceptor" evidence="6">
    <location>
        <position position="133"/>
    </location>
</feature>
<dbReference type="SMART" id="SM01130">
    <property type="entry name" value="DHDPS"/>
    <property type="match status" value="1"/>
</dbReference>
<dbReference type="RefSeq" id="WP_126160503.1">
    <property type="nucleotide sequence ID" value="NZ_RQPJ01000001.1"/>
</dbReference>
<dbReference type="Proteomes" id="UP000267585">
    <property type="component" value="Unassembled WGS sequence"/>
</dbReference>
<dbReference type="Gene3D" id="3.20.20.70">
    <property type="entry name" value="Aldolase class I"/>
    <property type="match status" value="1"/>
</dbReference>
<dbReference type="PIRSF" id="PIRSF001365">
    <property type="entry name" value="DHDPS"/>
    <property type="match status" value="1"/>
</dbReference>